<feature type="transmembrane region" description="Helical" evidence="1">
    <location>
        <begin position="151"/>
        <end position="175"/>
    </location>
</feature>
<evidence type="ECO:0000313" key="2">
    <source>
        <dbReference type="EMBL" id="PAN14957.1"/>
    </source>
</evidence>
<organism evidence="2">
    <name type="scientific">Panicum hallii</name>
    <dbReference type="NCBI Taxonomy" id="206008"/>
    <lineage>
        <taxon>Eukaryota</taxon>
        <taxon>Viridiplantae</taxon>
        <taxon>Streptophyta</taxon>
        <taxon>Embryophyta</taxon>
        <taxon>Tracheophyta</taxon>
        <taxon>Spermatophyta</taxon>
        <taxon>Magnoliopsida</taxon>
        <taxon>Liliopsida</taxon>
        <taxon>Poales</taxon>
        <taxon>Poaceae</taxon>
        <taxon>PACMAD clade</taxon>
        <taxon>Panicoideae</taxon>
        <taxon>Panicodae</taxon>
        <taxon>Paniceae</taxon>
        <taxon>Panicinae</taxon>
        <taxon>Panicum</taxon>
        <taxon>Panicum sect. Panicum</taxon>
    </lineage>
</organism>
<reference evidence="2" key="1">
    <citation type="submission" date="2018-04" db="EMBL/GenBank/DDBJ databases">
        <title>WGS assembly of Panicum hallii.</title>
        <authorList>
            <person name="Lovell J."/>
            <person name="Jenkins J."/>
            <person name="Lowry D."/>
            <person name="Mamidi S."/>
            <person name="Sreedasyam A."/>
            <person name="Weng X."/>
            <person name="Barry K."/>
            <person name="Bonette J."/>
            <person name="Campitelli B."/>
            <person name="Daum C."/>
            <person name="Gordon S."/>
            <person name="Gould B."/>
            <person name="Lipzen A."/>
            <person name="Macqueen A."/>
            <person name="Palacio-Mejia J."/>
            <person name="Plott C."/>
            <person name="Shakirov E."/>
            <person name="Shu S."/>
            <person name="Yoshinaga Y."/>
            <person name="Zane M."/>
            <person name="Rokhsar D."/>
            <person name="Grimwood J."/>
            <person name="Schmutz J."/>
            <person name="Juenger T."/>
        </authorList>
    </citation>
    <scope>NUCLEOTIDE SEQUENCE [LARGE SCALE GENOMIC DNA]</scope>
    <source>
        <strain evidence="2">FIL2</strain>
    </source>
</reference>
<keyword evidence="1" id="KW-0472">Membrane</keyword>
<sequence length="256" mass="25986">MARLQEIKIAAAAAATAAAAAVGATAQEAAAAGQAAAEGVGAAGAAAAAEGVGAAGAAAAGADAAVSVRAAAVAQRVREEFSFAAAQTKSVLNPPLVIMLLLYPSVIGFTITERYTKYSLLIPIPNVPGAPPPPSALGGPQDEWLTASPRALWYTALSFTVVVAIHLFLVVHLTLKGPPGSPMMAGAFAWIAPVVFWLSTSTYFVMYISLARYGVAMIEWVIAGTCSGALLLVTLMLICRAVSLSKVVDQRPGAPV</sequence>
<keyword evidence="1" id="KW-0812">Transmembrane</keyword>
<dbReference type="EMBL" id="CM008047">
    <property type="protein sequence ID" value="PAN14957.1"/>
    <property type="molecule type" value="Genomic_DNA"/>
</dbReference>
<accession>A0A2S3H451</accession>
<name>A0A2S3H451_9POAL</name>
<proteinExistence type="predicted"/>
<dbReference type="Proteomes" id="UP000243499">
    <property type="component" value="Chromosome 2"/>
</dbReference>
<feature type="transmembrane region" description="Helical" evidence="1">
    <location>
        <begin position="92"/>
        <end position="111"/>
    </location>
</feature>
<gene>
    <name evidence="2" type="ORF">PAHAL_2G454600</name>
</gene>
<feature type="transmembrane region" description="Helical" evidence="1">
    <location>
        <begin position="187"/>
        <end position="208"/>
    </location>
</feature>
<feature type="transmembrane region" description="Helical" evidence="1">
    <location>
        <begin position="220"/>
        <end position="242"/>
    </location>
</feature>
<evidence type="ECO:0000256" key="1">
    <source>
        <dbReference type="SAM" id="Phobius"/>
    </source>
</evidence>
<keyword evidence="1" id="KW-1133">Transmembrane helix</keyword>
<dbReference type="Gramene" id="PAN14957">
    <property type="protein sequence ID" value="PAN14957"/>
    <property type="gene ID" value="PAHAL_2G454600"/>
</dbReference>
<protein>
    <submittedName>
        <fullName evidence="2">Uncharacterized protein</fullName>
    </submittedName>
</protein>
<dbReference type="AlphaFoldDB" id="A0A2S3H451"/>